<dbReference type="Proteomes" id="UP001215598">
    <property type="component" value="Unassembled WGS sequence"/>
</dbReference>
<dbReference type="EMBL" id="JARKIB010000195">
    <property type="protein sequence ID" value="KAJ7725395.1"/>
    <property type="molecule type" value="Genomic_DNA"/>
</dbReference>
<keyword evidence="2" id="KW-1185">Reference proteome</keyword>
<dbReference type="AlphaFoldDB" id="A0AAD7MN98"/>
<comment type="caution">
    <text evidence="1">The sequence shown here is derived from an EMBL/GenBank/DDBJ whole genome shotgun (WGS) entry which is preliminary data.</text>
</comment>
<evidence type="ECO:0000313" key="1">
    <source>
        <dbReference type="EMBL" id="KAJ7725395.1"/>
    </source>
</evidence>
<dbReference type="PANTHER" id="PTHR33129:SF1">
    <property type="entry name" value="ATP-BINDING PROTEIN"/>
    <property type="match status" value="1"/>
</dbReference>
<organism evidence="1 2">
    <name type="scientific">Mycena metata</name>
    <dbReference type="NCBI Taxonomy" id="1033252"/>
    <lineage>
        <taxon>Eukaryota</taxon>
        <taxon>Fungi</taxon>
        <taxon>Dikarya</taxon>
        <taxon>Basidiomycota</taxon>
        <taxon>Agaricomycotina</taxon>
        <taxon>Agaricomycetes</taxon>
        <taxon>Agaricomycetidae</taxon>
        <taxon>Agaricales</taxon>
        <taxon>Marasmiineae</taxon>
        <taxon>Mycenaceae</taxon>
        <taxon>Mycena</taxon>
    </lineage>
</organism>
<sequence length="501" mass="56087">MELNAAEIPEALEIQRTSDVHDGTSPLINPFEHETYGHFYRRESAVILAGLPGIGKTTFLAVLFHLRVMAGLPTAYMDTKTSILIYKDGEYNVLLDIRALPYVLPNDAWLLMDSNMGFDSPPNEVMKCGVFFVQAASRRIGHSFGSFGGKTFRTSWIKHLVGPHQLCFMRPWTLGELYAASRLQHTMCNGAKMAAFISKFGGSARHVYNDSDDLEQFERRVIAASETLDSTTIRNIMTSVDPSVGISDALGHMLITVLPVTDDDRTLFALRSPTPYLEDILLSRLQRNLQMARRELYIISVAVGAKATAADLLDRHHHAFISLGGNWKLRPLKKGQGASEVSTANTWRAEDNPTHWLDVSDGRMAVKSLSVLPSASSVPTKHLTMVTLTLEEILTLQPMHFYRPTRVNFPTFDSIYCLTPTHCIVFQAAKGKSPAHSVEPAAREWLQSKGMRTATYILVSRAKCEGFEAELDVPTTENQFYERFFHMVLEYPSLEDVRSIN</sequence>
<reference evidence="1" key="1">
    <citation type="submission" date="2023-03" db="EMBL/GenBank/DDBJ databases">
        <title>Massive genome expansion in bonnet fungi (Mycena s.s.) driven by repeated elements and novel gene families across ecological guilds.</title>
        <authorList>
            <consortium name="Lawrence Berkeley National Laboratory"/>
            <person name="Harder C.B."/>
            <person name="Miyauchi S."/>
            <person name="Viragh M."/>
            <person name="Kuo A."/>
            <person name="Thoen E."/>
            <person name="Andreopoulos B."/>
            <person name="Lu D."/>
            <person name="Skrede I."/>
            <person name="Drula E."/>
            <person name="Henrissat B."/>
            <person name="Morin E."/>
            <person name="Kohler A."/>
            <person name="Barry K."/>
            <person name="LaButti K."/>
            <person name="Morin E."/>
            <person name="Salamov A."/>
            <person name="Lipzen A."/>
            <person name="Mereny Z."/>
            <person name="Hegedus B."/>
            <person name="Baldrian P."/>
            <person name="Stursova M."/>
            <person name="Weitz H."/>
            <person name="Taylor A."/>
            <person name="Grigoriev I.V."/>
            <person name="Nagy L.G."/>
            <person name="Martin F."/>
            <person name="Kauserud H."/>
        </authorList>
    </citation>
    <scope>NUCLEOTIDE SEQUENCE</scope>
    <source>
        <strain evidence="1">CBHHK182m</strain>
    </source>
</reference>
<dbReference type="InterPro" id="IPR052980">
    <property type="entry name" value="Crinkler_effector"/>
</dbReference>
<gene>
    <name evidence="1" type="ORF">B0H16DRAFT_1594820</name>
</gene>
<dbReference type="PANTHER" id="PTHR33129">
    <property type="entry name" value="PROTEIN KINASE DOMAIN-CONTAINING PROTEIN-RELATED"/>
    <property type="match status" value="1"/>
</dbReference>
<accession>A0AAD7MN98</accession>
<dbReference type="SUPFAM" id="SSF52540">
    <property type="entry name" value="P-loop containing nucleoside triphosphate hydrolases"/>
    <property type="match status" value="1"/>
</dbReference>
<dbReference type="InterPro" id="IPR027417">
    <property type="entry name" value="P-loop_NTPase"/>
</dbReference>
<evidence type="ECO:0000313" key="2">
    <source>
        <dbReference type="Proteomes" id="UP001215598"/>
    </source>
</evidence>
<name>A0AAD7MN98_9AGAR</name>
<protein>
    <submittedName>
        <fullName evidence="1">Uncharacterized protein</fullName>
    </submittedName>
</protein>
<proteinExistence type="predicted"/>